<dbReference type="EMBL" id="SZPQ01000003">
    <property type="protein sequence ID" value="TKI07869.1"/>
    <property type="molecule type" value="Genomic_DNA"/>
</dbReference>
<evidence type="ECO:0000313" key="4">
    <source>
        <dbReference type="Proteomes" id="UP000305202"/>
    </source>
</evidence>
<dbReference type="Pfam" id="PF00797">
    <property type="entry name" value="Acetyltransf_2"/>
    <property type="match status" value="1"/>
</dbReference>
<protein>
    <submittedName>
        <fullName evidence="3">Arylamine N-acetyltransferase</fullName>
    </submittedName>
</protein>
<gene>
    <name evidence="3" type="ORF">FCN80_05385</name>
</gene>
<dbReference type="PANTHER" id="PTHR11786">
    <property type="entry name" value="N-HYDROXYARYLAMINE O-ACETYLTRANSFERASE"/>
    <property type="match status" value="1"/>
</dbReference>
<dbReference type="Gene3D" id="2.40.128.150">
    <property type="entry name" value="Cysteine proteinases"/>
    <property type="match status" value="1"/>
</dbReference>
<dbReference type="InterPro" id="IPR038765">
    <property type="entry name" value="Papain-like_cys_pep_sf"/>
</dbReference>
<organism evidence="3 4">
    <name type="scientific">Martelella alba</name>
    <dbReference type="NCBI Taxonomy" id="2590451"/>
    <lineage>
        <taxon>Bacteria</taxon>
        <taxon>Pseudomonadati</taxon>
        <taxon>Pseudomonadota</taxon>
        <taxon>Alphaproteobacteria</taxon>
        <taxon>Hyphomicrobiales</taxon>
        <taxon>Aurantimonadaceae</taxon>
        <taxon>Martelella</taxon>
    </lineage>
</organism>
<dbReference type="Proteomes" id="UP000305202">
    <property type="component" value="Unassembled WGS sequence"/>
</dbReference>
<comment type="similarity">
    <text evidence="1 2">Belongs to the arylamine N-acetyltransferase family.</text>
</comment>
<dbReference type="Gene3D" id="3.30.2140.10">
    <property type="entry name" value="Arylamine N-acetyltransferase"/>
    <property type="match status" value="1"/>
</dbReference>
<dbReference type="PANTHER" id="PTHR11786:SF0">
    <property type="entry name" value="ARYLAMINE N-ACETYLTRANSFERASE 4-RELATED"/>
    <property type="match status" value="1"/>
</dbReference>
<evidence type="ECO:0000313" key="3">
    <source>
        <dbReference type="EMBL" id="TKI07869.1"/>
    </source>
</evidence>
<proteinExistence type="inferred from homology"/>
<keyword evidence="4" id="KW-1185">Reference proteome</keyword>
<dbReference type="SUPFAM" id="SSF54001">
    <property type="entry name" value="Cysteine proteinases"/>
    <property type="match status" value="1"/>
</dbReference>
<reference evidence="3 4" key="1">
    <citation type="submission" date="2019-04" db="EMBL/GenBank/DDBJ databases">
        <authorList>
            <person name="Li M."/>
            <person name="Gao C."/>
        </authorList>
    </citation>
    <scope>NUCLEOTIDE SEQUENCE [LARGE SCALE GENOMIC DNA]</scope>
    <source>
        <strain evidence="3 4">BGMRC 2031</strain>
    </source>
</reference>
<dbReference type="InterPro" id="IPR001447">
    <property type="entry name" value="Arylamine_N-AcTrfase"/>
</dbReference>
<dbReference type="PRINTS" id="PR01543">
    <property type="entry name" value="ANATRNSFRASE"/>
</dbReference>
<evidence type="ECO:0000256" key="1">
    <source>
        <dbReference type="ARBA" id="ARBA00006547"/>
    </source>
</evidence>
<sequence>MMSDAGPGWKGPDGGLLAWRRITEYSRLLARAGRRFPPTNMREVTIMIDLDAYLQRIDWQGTVRTDLDTLTGLLGAHMRAIPFENLDVLLGRRIDLGLASLQQKLVQARRGGYCFEHVTLFAAAMGQIGFRVSCHLARVVLAAPKTESSRTHMFALVHLPEGRFVADPGFGGPASVIPLPLIETEQRSAHNNGDHWFAREQQDWILRTRSDGMERDLWVSELATDYPIDFELSNYFVATHDSSIFKTNIMLNLFTEKGRISVINRDVTLWDGEERSTWRLADYPELRRLLLDRFTIALPADALLDAPAFVIA</sequence>
<name>A0ABY2SPK0_9HYPH</name>
<comment type="caution">
    <text evidence="3">The sequence shown here is derived from an EMBL/GenBank/DDBJ whole genome shotgun (WGS) entry which is preliminary data.</text>
</comment>
<evidence type="ECO:0000256" key="2">
    <source>
        <dbReference type="RuleBase" id="RU003452"/>
    </source>
</evidence>
<accession>A0ABY2SPK0</accession>